<keyword evidence="1" id="KW-0812">Transmembrane</keyword>
<protein>
    <recommendedName>
        <fullName evidence="4">DUF4267 domain-containing protein</fullName>
    </recommendedName>
</protein>
<feature type="transmembrane region" description="Helical" evidence="1">
    <location>
        <begin position="74"/>
        <end position="95"/>
    </location>
</feature>
<dbReference type="EMBL" id="KQ087239">
    <property type="protein sequence ID" value="KLT40208.1"/>
    <property type="molecule type" value="Genomic_DNA"/>
</dbReference>
<feature type="transmembrane region" description="Helical" evidence="1">
    <location>
        <begin position="101"/>
        <end position="122"/>
    </location>
</feature>
<sequence length="125" mass="12738">MNTAPVFPLRPVCLGLGVFFTSGVIGVISPVKGAAIYGIRSSPAEARLYPASAIRNTSLGITILALVMSEQPRALGTVLLGFSVMALGDLAIVLGTPNVPAASLAMHIAKIVVMPCVGGRLVGLL</sequence>
<evidence type="ECO:0000313" key="2">
    <source>
        <dbReference type="EMBL" id="KLT40208.1"/>
    </source>
</evidence>
<reference evidence="2 3" key="1">
    <citation type="submission" date="2015-03" db="EMBL/GenBank/DDBJ databases">
        <title>Genomics and transcriptomics of the oil-accumulating basidiomycete yeast T. oleaginosus allow insights into substrate utilization and the diverse evolutionary trajectories of mating systems in fungi.</title>
        <authorList>
            <consortium name="DOE Joint Genome Institute"/>
            <person name="Kourist R."/>
            <person name="Kracht O."/>
            <person name="Bracharz F."/>
            <person name="Lipzen A."/>
            <person name="Nolan M."/>
            <person name="Ohm R."/>
            <person name="Grigoriev I."/>
            <person name="Sun S."/>
            <person name="Heitman J."/>
            <person name="Bruck T."/>
            <person name="Nowrousian M."/>
        </authorList>
    </citation>
    <scope>NUCLEOTIDE SEQUENCE [LARGE SCALE GENOMIC DNA]</scope>
    <source>
        <strain evidence="2 3">IBC0246</strain>
    </source>
</reference>
<dbReference type="Pfam" id="PF14087">
    <property type="entry name" value="DUF4267"/>
    <property type="match status" value="1"/>
</dbReference>
<proteinExistence type="predicted"/>
<evidence type="ECO:0008006" key="4">
    <source>
        <dbReference type="Google" id="ProtNLM"/>
    </source>
</evidence>
<feature type="transmembrane region" description="Helical" evidence="1">
    <location>
        <begin position="48"/>
        <end position="67"/>
    </location>
</feature>
<keyword evidence="3" id="KW-1185">Reference proteome</keyword>
<feature type="transmembrane region" description="Helical" evidence="1">
    <location>
        <begin position="12"/>
        <end position="28"/>
    </location>
</feature>
<keyword evidence="1" id="KW-0472">Membrane</keyword>
<organism evidence="2 3">
    <name type="scientific">Cutaneotrichosporon oleaginosum</name>
    <dbReference type="NCBI Taxonomy" id="879819"/>
    <lineage>
        <taxon>Eukaryota</taxon>
        <taxon>Fungi</taxon>
        <taxon>Dikarya</taxon>
        <taxon>Basidiomycota</taxon>
        <taxon>Agaricomycotina</taxon>
        <taxon>Tremellomycetes</taxon>
        <taxon>Trichosporonales</taxon>
        <taxon>Trichosporonaceae</taxon>
        <taxon>Cutaneotrichosporon</taxon>
    </lineage>
</organism>
<dbReference type="AlphaFoldDB" id="A0A0J0XGL5"/>
<evidence type="ECO:0000256" key="1">
    <source>
        <dbReference type="SAM" id="Phobius"/>
    </source>
</evidence>
<accession>A0A0J0XGL5</accession>
<name>A0A0J0XGL5_9TREE</name>
<gene>
    <name evidence="2" type="ORF">CC85DRAFT_287729</name>
</gene>
<dbReference type="InterPro" id="IPR025363">
    <property type="entry name" value="DUF4267"/>
</dbReference>
<evidence type="ECO:0000313" key="3">
    <source>
        <dbReference type="Proteomes" id="UP000053611"/>
    </source>
</evidence>
<dbReference type="GeneID" id="28984606"/>
<dbReference type="RefSeq" id="XP_018276699.1">
    <property type="nucleotide sequence ID" value="XM_018424003.1"/>
</dbReference>
<dbReference type="Proteomes" id="UP000053611">
    <property type="component" value="Unassembled WGS sequence"/>
</dbReference>
<keyword evidence="1" id="KW-1133">Transmembrane helix</keyword>